<feature type="transmembrane region" description="Helical" evidence="1">
    <location>
        <begin position="356"/>
        <end position="377"/>
    </location>
</feature>
<evidence type="ECO:0000313" key="2">
    <source>
        <dbReference type="EMBL" id="KAF6824336.1"/>
    </source>
</evidence>
<feature type="transmembrane region" description="Helical" evidence="1">
    <location>
        <begin position="293"/>
        <end position="310"/>
    </location>
</feature>
<dbReference type="Proteomes" id="UP000654918">
    <property type="component" value="Unassembled WGS sequence"/>
</dbReference>
<dbReference type="PANTHER" id="PTHR35395">
    <property type="entry name" value="DUF6536 DOMAIN-CONTAINING PROTEIN"/>
    <property type="match status" value="1"/>
</dbReference>
<keyword evidence="3" id="KW-1185">Reference proteome</keyword>
<keyword evidence="1" id="KW-0812">Transmembrane</keyword>
<gene>
    <name evidence="2" type="ORF">CPLU01_10935</name>
</gene>
<reference evidence="2" key="1">
    <citation type="journal article" date="2020" name="Phytopathology">
        <title>Genome Sequence Resources of Colletotrichum truncatum, C. plurivorum, C. musicola, and C. sojae: Four Species Pathogenic to Soybean (Glycine max).</title>
        <authorList>
            <person name="Rogerio F."/>
            <person name="Boufleur T.R."/>
            <person name="Ciampi-Guillardi M."/>
            <person name="Sukno S.A."/>
            <person name="Thon M.R."/>
            <person name="Massola Junior N.S."/>
            <person name="Baroncelli R."/>
        </authorList>
    </citation>
    <scope>NUCLEOTIDE SEQUENCE</scope>
    <source>
        <strain evidence="2">LFN00145</strain>
    </source>
</reference>
<comment type="caution">
    <text evidence="2">The sequence shown here is derived from an EMBL/GenBank/DDBJ whole genome shotgun (WGS) entry which is preliminary data.</text>
</comment>
<name>A0A8H6K4W5_9PEZI</name>
<feature type="transmembrane region" description="Helical" evidence="1">
    <location>
        <begin position="121"/>
        <end position="142"/>
    </location>
</feature>
<protein>
    <submittedName>
        <fullName evidence="2">Uncharacterized protein</fullName>
    </submittedName>
</protein>
<feature type="transmembrane region" description="Helical" evidence="1">
    <location>
        <begin position="174"/>
        <end position="193"/>
    </location>
</feature>
<keyword evidence="1" id="KW-0472">Membrane</keyword>
<evidence type="ECO:0000256" key="1">
    <source>
        <dbReference type="SAM" id="Phobius"/>
    </source>
</evidence>
<keyword evidence="1" id="KW-1133">Transmembrane helix</keyword>
<dbReference type="PANTHER" id="PTHR35395:SF1">
    <property type="entry name" value="DUF6536 DOMAIN-CONTAINING PROTEIN"/>
    <property type="match status" value="1"/>
</dbReference>
<proteinExistence type="predicted"/>
<organism evidence="2 3">
    <name type="scientific">Colletotrichum plurivorum</name>
    <dbReference type="NCBI Taxonomy" id="2175906"/>
    <lineage>
        <taxon>Eukaryota</taxon>
        <taxon>Fungi</taxon>
        <taxon>Dikarya</taxon>
        <taxon>Ascomycota</taxon>
        <taxon>Pezizomycotina</taxon>
        <taxon>Sordariomycetes</taxon>
        <taxon>Hypocreomycetidae</taxon>
        <taxon>Glomerellales</taxon>
        <taxon>Glomerellaceae</taxon>
        <taxon>Colletotrichum</taxon>
        <taxon>Colletotrichum orchidearum species complex</taxon>
    </lineage>
</organism>
<evidence type="ECO:0000313" key="3">
    <source>
        <dbReference type="Proteomes" id="UP000654918"/>
    </source>
</evidence>
<dbReference type="AlphaFoldDB" id="A0A8H6K4W5"/>
<dbReference type="EMBL" id="WIGO01000195">
    <property type="protein sequence ID" value="KAF6824336.1"/>
    <property type="molecule type" value="Genomic_DNA"/>
</dbReference>
<accession>A0A8H6K4W5</accession>
<sequence>MYNASQDGRLDRLSVARCLDLYGDAFQSSRGNLLIVVEEPEERLSEDDIQFHKDAKAFPQGIPQPFEWICRRETINETHTCEDWLFDFKATPGNWTPFQSAVKECYSQRTDEHCKLKFSNLLCWVVAAVNLLKVALMLLVAFGRGESPLLTVGDAVASFLEHTDETTRASFTHWVMYHFLNLIPIVVSGFLLGRGLSMMTGNKDITNLGLGAVNTKTIMIPAPQGAGNLVVNALIVNTPQAIMSFIYLNYNSLYTNISLVTEWDRFSHHRKGLRVSSPPQGAQRNTYFLQLPYRYSLPIITFSAVIHWLISQSIFLVNLEIYGPPDNDLMNFIPAEYTYQPPDQEVSGASFTACGWSPSGIIAGTVANLCMIAFILASGGRRLRFGSAPVAGSCSAAISAACHPCEAEENAWEEPLQWGVVAAPTDGPGRCAFSSASVGVPSEGQLYA</sequence>